<dbReference type="AlphaFoldDB" id="A0A815H4P3"/>
<organism evidence="2 4">
    <name type="scientific">Rotaria sordida</name>
    <dbReference type="NCBI Taxonomy" id="392033"/>
    <lineage>
        <taxon>Eukaryota</taxon>
        <taxon>Metazoa</taxon>
        <taxon>Spiralia</taxon>
        <taxon>Gnathifera</taxon>
        <taxon>Rotifera</taxon>
        <taxon>Eurotatoria</taxon>
        <taxon>Bdelloidea</taxon>
        <taxon>Philodinida</taxon>
        <taxon>Philodinidae</taxon>
        <taxon>Rotaria</taxon>
    </lineage>
</organism>
<dbReference type="EMBL" id="CAJNOH010003727">
    <property type="protein sequence ID" value="CAF1346733.1"/>
    <property type="molecule type" value="Genomic_DNA"/>
</dbReference>
<dbReference type="EMBL" id="CAJNOL010005087">
    <property type="protein sequence ID" value="CAF1599645.1"/>
    <property type="molecule type" value="Genomic_DNA"/>
</dbReference>
<dbReference type="InterPro" id="IPR027417">
    <property type="entry name" value="P-loop_NTPase"/>
</dbReference>
<dbReference type="Gene3D" id="3.40.50.300">
    <property type="entry name" value="P-loop containing nucleotide triphosphate hydrolases"/>
    <property type="match status" value="1"/>
</dbReference>
<feature type="transmembrane region" description="Helical" evidence="1">
    <location>
        <begin position="603"/>
        <end position="626"/>
    </location>
</feature>
<keyword evidence="1" id="KW-0472">Membrane</keyword>
<evidence type="ECO:0000313" key="5">
    <source>
        <dbReference type="Proteomes" id="UP000663870"/>
    </source>
</evidence>
<evidence type="ECO:0000256" key="1">
    <source>
        <dbReference type="SAM" id="Phobius"/>
    </source>
</evidence>
<accession>A0A815H4P3</accession>
<dbReference type="SUPFAM" id="SSF52540">
    <property type="entry name" value="P-loop containing nucleoside triphosphate hydrolases"/>
    <property type="match status" value="1"/>
</dbReference>
<proteinExistence type="predicted"/>
<sequence length="674" mass="77017">MSNIPMTNLNEYQENNICIMCLGSFGIIDETIPRQCINDKCRQKFCSKCVNHIRIYNGNNRPFQCMYCLKEYPINSYPEENNILKQQIWNDKVNKYGIERTKHLLTTNCDPKELHFDIDCRRRQLLNLFSTHKRICKQTHANETDTEIENMINQLSNITLHSKSHASNSIELYKMLYRQAISLPDSDDIGSLYIRLCEQLSVDISNDEFSSIFPNTHKKMNDWMFEQEVGEEFHPKLFHVIDVIEQDIVSQWSNPSVTPSTSIGVIGYTNAAPIGSMKTTYTALRFDRKEPLIYHSINGNIEIPITLVDIQGHDKNRTSDNNMIEAGNYHNEIRKANCDIYILVTDDDLHDEQKNWITFIKETLKRECILVRSKVDILYLTKIRELSDNCYSKNTREERLQYHTTIMDQIRSQNTIPSNKIYLVSADYQPMSIDADLLLFEHSFDFDSLLTELSFLASNARTSRIHLLAKQTVNRVINTCFRRGYVLNVMKYKIAAGFAAIIPFGDQLPRYLSRDKIREAFGINDDFGQYLLQFNLIIDNGLLQTSVFRKYVKVQEIKKDSKLDTKAIGTAAGYATAVVGTFSDDIVRIAAPTATALSTAGRIALTAATIGVGVLISAGVCAWSAISSGKHIFSYVNRVSDDCILVVDRIIQVIIEREKNKEINNICPTAMNAD</sequence>
<reference evidence="2" key="1">
    <citation type="submission" date="2021-02" db="EMBL/GenBank/DDBJ databases">
        <authorList>
            <person name="Nowell W R."/>
        </authorList>
    </citation>
    <scope>NUCLEOTIDE SEQUENCE</scope>
</reference>
<dbReference type="Proteomes" id="UP000663870">
    <property type="component" value="Unassembled WGS sequence"/>
</dbReference>
<evidence type="ECO:0000313" key="4">
    <source>
        <dbReference type="Proteomes" id="UP000663854"/>
    </source>
</evidence>
<evidence type="ECO:0000313" key="3">
    <source>
        <dbReference type="EMBL" id="CAF1599645.1"/>
    </source>
</evidence>
<keyword evidence="5" id="KW-1185">Reference proteome</keyword>
<comment type="caution">
    <text evidence="2">The sequence shown here is derived from an EMBL/GenBank/DDBJ whole genome shotgun (WGS) entry which is preliminary data.</text>
</comment>
<evidence type="ECO:0000313" key="2">
    <source>
        <dbReference type="EMBL" id="CAF1346733.1"/>
    </source>
</evidence>
<name>A0A815H4P3_9BILA</name>
<gene>
    <name evidence="3" type="ORF">JXQ802_LOCUS48146</name>
    <name evidence="2" type="ORF">PYM288_LOCUS32175</name>
</gene>
<protein>
    <submittedName>
        <fullName evidence="2">Uncharacterized protein</fullName>
    </submittedName>
</protein>
<keyword evidence="1" id="KW-0812">Transmembrane</keyword>
<dbReference type="Proteomes" id="UP000663854">
    <property type="component" value="Unassembled WGS sequence"/>
</dbReference>
<keyword evidence="1" id="KW-1133">Transmembrane helix</keyword>